<keyword evidence="1" id="KW-0175">Coiled coil</keyword>
<dbReference type="PANTHER" id="PTHR34048:SF5">
    <property type="entry name" value="INNER MEMBRANE LOCALIZED PROTEIN"/>
    <property type="match status" value="1"/>
</dbReference>
<keyword evidence="4" id="KW-1185">Reference proteome</keyword>
<sequence>MTILTTSFAHFTSPQIALSSGSSLKSPCHSVVNVSPCNLYFTSPVRQSHIKHTRYKRIKRTLAVQASDDAGKSTNGNIFIGAFILGGIIVGTLGCLYAPQISKSIAGADSKDLLRKLPDFIYNEEKALEKTRKKLEEKITKLSENIDEVSSQLRSIQISPNEASQSTIELI</sequence>
<dbReference type="InterPro" id="IPR040377">
    <property type="entry name" value="Ssl2009-like"/>
</dbReference>
<evidence type="ECO:0000256" key="1">
    <source>
        <dbReference type="SAM" id="Coils"/>
    </source>
</evidence>
<feature type="transmembrane region" description="Helical" evidence="2">
    <location>
        <begin position="78"/>
        <end position="98"/>
    </location>
</feature>
<dbReference type="GO" id="GO:0009706">
    <property type="term" value="C:chloroplast inner membrane"/>
    <property type="evidence" value="ECO:0007669"/>
    <property type="project" value="TreeGrafter"/>
</dbReference>
<accession>A0AAD4XWE9</accession>
<comment type="caution">
    <text evidence="3">The sequence shown here is derived from an EMBL/GenBank/DDBJ whole genome shotgun (WGS) entry which is preliminary data.</text>
</comment>
<dbReference type="PANTHER" id="PTHR34048">
    <property type="entry name" value="LOW-DENSITY RECEPTOR-LIKE PROTEIN"/>
    <property type="match status" value="1"/>
</dbReference>
<organism evidence="3 4">
    <name type="scientific">Papaver atlanticum</name>
    <dbReference type="NCBI Taxonomy" id="357466"/>
    <lineage>
        <taxon>Eukaryota</taxon>
        <taxon>Viridiplantae</taxon>
        <taxon>Streptophyta</taxon>
        <taxon>Embryophyta</taxon>
        <taxon>Tracheophyta</taxon>
        <taxon>Spermatophyta</taxon>
        <taxon>Magnoliopsida</taxon>
        <taxon>Ranunculales</taxon>
        <taxon>Papaveraceae</taxon>
        <taxon>Papaveroideae</taxon>
        <taxon>Papaver</taxon>
    </lineage>
</organism>
<dbReference type="GO" id="GO:0009535">
    <property type="term" value="C:chloroplast thylakoid membrane"/>
    <property type="evidence" value="ECO:0007669"/>
    <property type="project" value="TreeGrafter"/>
</dbReference>
<dbReference type="AlphaFoldDB" id="A0AAD4XWE9"/>
<evidence type="ECO:0000256" key="2">
    <source>
        <dbReference type="SAM" id="Phobius"/>
    </source>
</evidence>
<reference evidence="3" key="1">
    <citation type="submission" date="2022-04" db="EMBL/GenBank/DDBJ databases">
        <title>A functionally conserved STORR gene fusion in Papaver species that diverged 16.8 million years ago.</title>
        <authorList>
            <person name="Catania T."/>
        </authorList>
    </citation>
    <scope>NUCLEOTIDE SEQUENCE</scope>
    <source>
        <strain evidence="3">S-188037</strain>
    </source>
</reference>
<evidence type="ECO:0000313" key="4">
    <source>
        <dbReference type="Proteomes" id="UP001202328"/>
    </source>
</evidence>
<keyword evidence="2" id="KW-1133">Transmembrane helix</keyword>
<feature type="coiled-coil region" evidence="1">
    <location>
        <begin position="125"/>
        <end position="152"/>
    </location>
</feature>
<keyword evidence="2" id="KW-0812">Transmembrane</keyword>
<keyword evidence="2" id="KW-0472">Membrane</keyword>
<name>A0AAD4XWE9_9MAGN</name>
<dbReference type="Proteomes" id="UP001202328">
    <property type="component" value="Unassembled WGS sequence"/>
</dbReference>
<gene>
    <name evidence="3" type="ORF">MKW98_008747</name>
</gene>
<protein>
    <submittedName>
        <fullName evidence="3">Uncharacterized protein</fullName>
    </submittedName>
</protein>
<evidence type="ECO:0000313" key="3">
    <source>
        <dbReference type="EMBL" id="KAI3956229.1"/>
    </source>
</evidence>
<dbReference type="EMBL" id="JAJJMB010001692">
    <property type="protein sequence ID" value="KAI3956229.1"/>
    <property type="molecule type" value="Genomic_DNA"/>
</dbReference>
<proteinExistence type="predicted"/>